<dbReference type="InterPro" id="IPR056924">
    <property type="entry name" value="SH3_Tf2-1"/>
</dbReference>
<dbReference type="Pfam" id="PF24626">
    <property type="entry name" value="SH3_Tf2-1"/>
    <property type="match status" value="1"/>
</dbReference>
<dbReference type="PANTHER" id="PTHR46148:SF44">
    <property type="entry name" value="GAG-POL POLYPROTEIN"/>
    <property type="match status" value="1"/>
</dbReference>
<dbReference type="PANTHER" id="PTHR46148">
    <property type="entry name" value="CHROMO DOMAIN-CONTAINING PROTEIN"/>
    <property type="match status" value="1"/>
</dbReference>
<dbReference type="InterPro" id="IPR016197">
    <property type="entry name" value="Chromo-like_dom_sf"/>
</dbReference>
<name>A0A5B6WP96_9ROSI</name>
<dbReference type="EMBL" id="SMMG02000002">
    <property type="protein sequence ID" value="KAA3483709.1"/>
    <property type="molecule type" value="Genomic_DNA"/>
</dbReference>
<evidence type="ECO:0000313" key="3">
    <source>
        <dbReference type="Proteomes" id="UP000325315"/>
    </source>
</evidence>
<dbReference type="Proteomes" id="UP000325315">
    <property type="component" value="Unassembled WGS sequence"/>
</dbReference>
<evidence type="ECO:0000313" key="2">
    <source>
        <dbReference type="EMBL" id="KAA3483709.1"/>
    </source>
</evidence>
<proteinExistence type="predicted"/>
<keyword evidence="3" id="KW-1185">Reference proteome</keyword>
<comment type="caution">
    <text evidence="2">The sequence shown here is derived from an EMBL/GenBank/DDBJ whole genome shotgun (WGS) entry which is preliminary data.</text>
</comment>
<sequence>MASFEALYGRKYRTPKLVGTDLIHETEDKVRVIRECLKVSLKQKVLRFGRKGKLSPRFIGPYEIIEIVGPVAYRLALPFELEKIHNVFHVSMLRQCRSDPSHPNLTYSEELVKILAWEVQKLRNKLVLLVKVLWHRHGTKEATWETEELMKLQYLNLFSHS</sequence>
<dbReference type="OrthoDB" id="1909122at2759"/>
<accession>A0A5B6WP96</accession>
<dbReference type="AlphaFoldDB" id="A0A5B6WP96"/>
<organism evidence="2 3">
    <name type="scientific">Gossypium australe</name>
    <dbReference type="NCBI Taxonomy" id="47621"/>
    <lineage>
        <taxon>Eukaryota</taxon>
        <taxon>Viridiplantae</taxon>
        <taxon>Streptophyta</taxon>
        <taxon>Embryophyta</taxon>
        <taxon>Tracheophyta</taxon>
        <taxon>Spermatophyta</taxon>
        <taxon>Magnoliopsida</taxon>
        <taxon>eudicotyledons</taxon>
        <taxon>Gunneridae</taxon>
        <taxon>Pentapetalae</taxon>
        <taxon>rosids</taxon>
        <taxon>malvids</taxon>
        <taxon>Malvales</taxon>
        <taxon>Malvaceae</taxon>
        <taxon>Malvoideae</taxon>
        <taxon>Gossypium</taxon>
    </lineage>
</organism>
<gene>
    <name evidence="2" type="ORF">EPI10_005857</name>
</gene>
<reference evidence="2" key="1">
    <citation type="submission" date="2019-08" db="EMBL/GenBank/DDBJ databases">
        <authorList>
            <person name="Liu F."/>
        </authorList>
    </citation>
    <scope>NUCLEOTIDE SEQUENCE [LARGE SCALE GENOMIC DNA]</scope>
    <source>
        <strain evidence="2">PA1801</strain>
        <tissue evidence="2">Leaf</tissue>
    </source>
</reference>
<dbReference type="SUPFAM" id="SSF54160">
    <property type="entry name" value="Chromo domain-like"/>
    <property type="match status" value="1"/>
</dbReference>
<feature type="domain" description="Tf2-1-like SH3-like" evidence="1">
    <location>
        <begin position="37"/>
        <end position="97"/>
    </location>
</feature>
<evidence type="ECO:0000259" key="1">
    <source>
        <dbReference type="Pfam" id="PF24626"/>
    </source>
</evidence>
<protein>
    <submittedName>
        <fullName evidence="2">DNA/RNA polymerases superfamily protein</fullName>
    </submittedName>
</protein>